<evidence type="ECO:0000256" key="2">
    <source>
        <dbReference type="ARBA" id="ARBA00023002"/>
    </source>
</evidence>
<name>A0ABV2EID5_9CAUL</name>
<proteinExistence type="predicted"/>
<gene>
    <name evidence="4" type="ORF">ABID41_001887</name>
</gene>
<dbReference type="InterPro" id="IPR051799">
    <property type="entry name" value="NADH_flavin_oxidoreductase"/>
</dbReference>
<keyword evidence="2" id="KW-0560">Oxidoreductase</keyword>
<accession>A0ABV2EID5</accession>
<organism evidence="4 5">
    <name type="scientific">Phenylobacterium koreense</name>
    <dbReference type="NCBI Taxonomy" id="266125"/>
    <lineage>
        <taxon>Bacteria</taxon>
        <taxon>Pseudomonadati</taxon>
        <taxon>Pseudomonadota</taxon>
        <taxon>Alphaproteobacteria</taxon>
        <taxon>Caulobacterales</taxon>
        <taxon>Caulobacteraceae</taxon>
        <taxon>Phenylobacterium</taxon>
    </lineage>
</organism>
<dbReference type="InterPro" id="IPR013785">
    <property type="entry name" value="Aldolase_TIM"/>
</dbReference>
<dbReference type="Proteomes" id="UP001549110">
    <property type="component" value="Unassembled WGS sequence"/>
</dbReference>
<evidence type="ECO:0000313" key="5">
    <source>
        <dbReference type="Proteomes" id="UP001549110"/>
    </source>
</evidence>
<feature type="domain" description="NADH:flavin oxidoreductase/NADH oxidase N-terminal" evidence="3">
    <location>
        <begin position="3"/>
        <end position="321"/>
    </location>
</feature>
<keyword evidence="1" id="KW-0285">Flavoprotein</keyword>
<evidence type="ECO:0000313" key="4">
    <source>
        <dbReference type="EMBL" id="MET3526792.1"/>
    </source>
</evidence>
<dbReference type="SUPFAM" id="SSF51395">
    <property type="entry name" value="FMN-linked oxidoreductases"/>
    <property type="match status" value="1"/>
</dbReference>
<dbReference type="Pfam" id="PF00724">
    <property type="entry name" value="Oxidored_FMN"/>
    <property type="match status" value="1"/>
</dbReference>
<dbReference type="CDD" id="cd02803">
    <property type="entry name" value="OYE_like_FMN_family"/>
    <property type="match status" value="1"/>
</dbReference>
<keyword evidence="5" id="KW-1185">Reference proteome</keyword>
<dbReference type="Gene3D" id="3.20.20.70">
    <property type="entry name" value="Aldolase class I"/>
    <property type="match status" value="1"/>
</dbReference>
<reference evidence="4 5" key="1">
    <citation type="submission" date="2024-06" db="EMBL/GenBank/DDBJ databases">
        <title>Genomic Encyclopedia of Type Strains, Phase IV (KMG-IV): sequencing the most valuable type-strain genomes for metagenomic binning, comparative biology and taxonomic classification.</title>
        <authorList>
            <person name="Goeker M."/>
        </authorList>
    </citation>
    <scope>NUCLEOTIDE SEQUENCE [LARGE SCALE GENOMIC DNA]</scope>
    <source>
        <strain evidence="4 5">DSM 17809</strain>
    </source>
</reference>
<evidence type="ECO:0000259" key="3">
    <source>
        <dbReference type="Pfam" id="PF00724"/>
    </source>
</evidence>
<dbReference type="PANTHER" id="PTHR43656:SF2">
    <property type="entry name" value="BINDING OXIDOREDUCTASE, PUTATIVE (AFU_ORTHOLOGUE AFUA_2G08260)-RELATED"/>
    <property type="match status" value="1"/>
</dbReference>
<protein>
    <submittedName>
        <fullName evidence="4">2,4-dienoyl-CoA reductase-like NADH-dependent reductase (Old Yellow Enzyme family)</fullName>
    </submittedName>
</protein>
<sequence length="367" mass="40170">MTDLFSPMTFASGAAMKNRFMLAPLTNTQSYPDGVLSDDEFNWLTMRAKGGFGLTMSCAAHVQAAGQGFPGQLGVFGDRHLPGLTRLAAAIKAEGSLAMVQLHHAGMRSPKELIGQAPLCPSDDAETGARALTLTEVEQLRDDFVAAAVRAEKAGFDGVELHGAHGYILCQFLSPIINRRQDRYGGSLENRARLTREIIDAIRAACRPGFTLGLRLSPERFGLKLAEIRDFAQALMREGKIDYLDMSLWDVAKEPVEEEFQGRTLMSYFTELDRGNVRLGVAGKIMAAETARWCLGEGADYVIIGRAAILHHDYPRKVQANPQFLPIDLPVTREYLHAEGLGPAFIQYMGNWKGFVAEPAPTQGALT</sequence>
<comment type="caution">
    <text evidence="4">The sequence shown here is derived from an EMBL/GenBank/DDBJ whole genome shotgun (WGS) entry which is preliminary data.</text>
</comment>
<dbReference type="PANTHER" id="PTHR43656">
    <property type="entry name" value="BINDING OXIDOREDUCTASE, PUTATIVE (AFU_ORTHOLOGUE AFUA_2G08260)-RELATED"/>
    <property type="match status" value="1"/>
</dbReference>
<dbReference type="RefSeq" id="WP_331931515.1">
    <property type="nucleotide sequence ID" value="NZ_JBEPLU010000001.1"/>
</dbReference>
<evidence type="ECO:0000256" key="1">
    <source>
        <dbReference type="ARBA" id="ARBA00022630"/>
    </source>
</evidence>
<dbReference type="EMBL" id="JBEPLU010000001">
    <property type="protein sequence ID" value="MET3526792.1"/>
    <property type="molecule type" value="Genomic_DNA"/>
</dbReference>
<dbReference type="InterPro" id="IPR001155">
    <property type="entry name" value="OxRdtase_FMN_N"/>
</dbReference>